<keyword evidence="3" id="KW-1185">Reference proteome</keyword>
<organism evidence="2 3">
    <name type="scientific">Gordonia phage VanLee</name>
    <dbReference type="NCBI Taxonomy" id="2845816"/>
    <lineage>
        <taxon>Viruses</taxon>
        <taxon>Duplodnaviria</taxon>
        <taxon>Heunggongvirae</taxon>
        <taxon>Uroviricota</taxon>
        <taxon>Caudoviricetes</taxon>
        <taxon>Kruegerviridae</taxon>
        <taxon>Vanleevirus</taxon>
        <taxon>Vanleevirus vanlee</taxon>
    </lineage>
</organism>
<evidence type="ECO:0000256" key="1">
    <source>
        <dbReference type="SAM" id="Coils"/>
    </source>
</evidence>
<protein>
    <submittedName>
        <fullName evidence="2">Helix-turn-helix DNA-binding domain protein</fullName>
    </submittedName>
</protein>
<evidence type="ECO:0000313" key="3">
    <source>
        <dbReference type="Proteomes" id="UP000683422"/>
    </source>
</evidence>
<name>A0A8F2DA11_9CAUD</name>
<keyword evidence="2" id="KW-0238">DNA-binding</keyword>
<accession>A0A8F2DA11</accession>
<dbReference type="EMBL" id="MZ028627">
    <property type="protein sequence ID" value="QWS68120.1"/>
    <property type="molecule type" value="Genomic_DNA"/>
</dbReference>
<feature type="coiled-coil region" evidence="1">
    <location>
        <begin position="143"/>
        <end position="170"/>
    </location>
</feature>
<dbReference type="Proteomes" id="UP000683422">
    <property type="component" value="Segment"/>
</dbReference>
<dbReference type="GO" id="GO:0003677">
    <property type="term" value="F:DNA binding"/>
    <property type="evidence" value="ECO:0007669"/>
    <property type="project" value="UniProtKB-KW"/>
</dbReference>
<dbReference type="GeneID" id="80020415"/>
<evidence type="ECO:0000313" key="2">
    <source>
        <dbReference type="EMBL" id="QWS68120.1"/>
    </source>
</evidence>
<keyword evidence="1" id="KW-0175">Coiled coil</keyword>
<dbReference type="KEGG" id="vg:80020415"/>
<gene>
    <name evidence="2" type="primary">2</name>
    <name evidence="2" type="ORF">SEA_VANLEE_2</name>
</gene>
<reference evidence="2" key="1">
    <citation type="submission" date="2021-04" db="EMBL/GenBank/DDBJ databases">
        <authorList>
            <person name="Barnhill K.B."/>
            <person name="Biggs A.M."/>
            <person name="Bland J."/>
            <person name="Choudhary H.M."/>
            <person name="Crogan R.E."/>
            <person name="Finocchiaro A.B."/>
            <person name="Franco V."/>
            <person name="Fuller T.A."/>
            <person name="Hanwacker C.G."/>
            <person name="Howard Z.E."/>
            <person name="Iqbal M."/>
            <person name="Mathew A.M."/>
            <person name="Miller S."/>
            <person name="Padhye S."/>
            <person name="Rainey E."/>
            <person name="Rodriguez A."/>
            <person name="Stewart E."/>
            <person name="Otero L.A."/>
            <person name="Chase M.A."/>
            <person name="Pollenz R.S."/>
            <person name="Garlena R.A."/>
            <person name="Russell D.A."/>
            <person name="Jacobs-Sera D."/>
            <person name="Hatfull G.F."/>
        </authorList>
    </citation>
    <scope>NUCLEOTIDE SEQUENCE</scope>
</reference>
<dbReference type="RefSeq" id="YP_010755743.1">
    <property type="nucleotide sequence ID" value="NC_073474.1"/>
</dbReference>
<sequence>MPAAAPLDEEEQVLVRRLFDEGCGRNEISRRSGITKARVSRFCSENGLIFDKARVTAKATEQRQRNMREMREQIAYRLAARAEALLDRLDRPYRYYEKTSDGNMVLVELPEHPMREEHTAITAASTAMRSYMEISETLVEKTAAEEKSMLVQLQEQMKAAVATADDLARRNEHAND</sequence>
<proteinExistence type="predicted"/>